<sequence>MTLHTFHTLKSSIPALNPLGFPNKREAISLTHLCNNTFDLYFLNAFEIQLQYSVQNVFRHEFTNLPRDHESRSSIKSTQIPKYNAKRSI</sequence>
<proteinExistence type="predicted"/>
<comment type="caution">
    <text evidence="2">The sequence shown here is derived from an EMBL/GenBank/DDBJ whole genome shotgun (WGS) entry which is preliminary data.</text>
</comment>
<organism evidence="2 3">
    <name type="scientific">Senna tora</name>
    <dbReference type="NCBI Taxonomy" id="362788"/>
    <lineage>
        <taxon>Eukaryota</taxon>
        <taxon>Viridiplantae</taxon>
        <taxon>Streptophyta</taxon>
        <taxon>Embryophyta</taxon>
        <taxon>Tracheophyta</taxon>
        <taxon>Spermatophyta</taxon>
        <taxon>Magnoliopsida</taxon>
        <taxon>eudicotyledons</taxon>
        <taxon>Gunneridae</taxon>
        <taxon>Pentapetalae</taxon>
        <taxon>rosids</taxon>
        <taxon>fabids</taxon>
        <taxon>Fabales</taxon>
        <taxon>Fabaceae</taxon>
        <taxon>Caesalpinioideae</taxon>
        <taxon>Cassia clade</taxon>
        <taxon>Senna</taxon>
    </lineage>
</organism>
<protein>
    <submittedName>
        <fullName evidence="2">Uncharacterized protein</fullName>
    </submittedName>
</protein>
<feature type="region of interest" description="Disordered" evidence="1">
    <location>
        <begin position="67"/>
        <end position="89"/>
    </location>
</feature>
<evidence type="ECO:0000256" key="1">
    <source>
        <dbReference type="SAM" id="MobiDB-lite"/>
    </source>
</evidence>
<evidence type="ECO:0000313" key="3">
    <source>
        <dbReference type="Proteomes" id="UP000634136"/>
    </source>
</evidence>
<dbReference type="AlphaFoldDB" id="A0A835C6J1"/>
<dbReference type="EMBL" id="JAAIUW010000005">
    <property type="protein sequence ID" value="KAF7832171.1"/>
    <property type="molecule type" value="Genomic_DNA"/>
</dbReference>
<accession>A0A835C6J1</accession>
<dbReference type="Proteomes" id="UP000634136">
    <property type="component" value="Unassembled WGS sequence"/>
</dbReference>
<keyword evidence="3" id="KW-1185">Reference proteome</keyword>
<name>A0A835C6J1_9FABA</name>
<evidence type="ECO:0000313" key="2">
    <source>
        <dbReference type="EMBL" id="KAF7832171.1"/>
    </source>
</evidence>
<gene>
    <name evidence="2" type="ORF">G2W53_014504</name>
</gene>
<reference evidence="2" key="1">
    <citation type="submission" date="2020-09" db="EMBL/GenBank/DDBJ databases">
        <title>Genome-Enabled Discovery of Anthraquinone Biosynthesis in Senna tora.</title>
        <authorList>
            <person name="Kang S.-H."/>
            <person name="Pandey R.P."/>
            <person name="Lee C.-M."/>
            <person name="Sim J.-S."/>
            <person name="Jeong J.-T."/>
            <person name="Choi B.-S."/>
            <person name="Jung M."/>
            <person name="Ginzburg D."/>
            <person name="Zhao K."/>
            <person name="Won S.Y."/>
            <person name="Oh T.-J."/>
            <person name="Yu Y."/>
            <person name="Kim N.-H."/>
            <person name="Lee O.R."/>
            <person name="Lee T.-H."/>
            <person name="Bashyal P."/>
            <person name="Kim T.-S."/>
            <person name="Lee W.-H."/>
            <person name="Kawkins C."/>
            <person name="Kim C.-K."/>
            <person name="Kim J.S."/>
            <person name="Ahn B.O."/>
            <person name="Rhee S.Y."/>
            <person name="Sohng J.K."/>
        </authorList>
    </citation>
    <scope>NUCLEOTIDE SEQUENCE</scope>
    <source>
        <tissue evidence="2">Leaf</tissue>
    </source>
</reference>